<name>A0A1J4K4V0_9EUKA</name>
<proteinExistence type="predicted"/>
<dbReference type="Proteomes" id="UP000179807">
    <property type="component" value="Unassembled WGS sequence"/>
</dbReference>
<organism evidence="1 2">
    <name type="scientific">Tritrichomonas foetus</name>
    <dbReference type="NCBI Taxonomy" id="1144522"/>
    <lineage>
        <taxon>Eukaryota</taxon>
        <taxon>Metamonada</taxon>
        <taxon>Parabasalia</taxon>
        <taxon>Tritrichomonadida</taxon>
        <taxon>Tritrichomonadidae</taxon>
        <taxon>Tritrichomonas</taxon>
    </lineage>
</organism>
<dbReference type="RefSeq" id="XP_068359138.1">
    <property type="nucleotide sequence ID" value="XM_068504729.1"/>
</dbReference>
<sequence length="423" mass="48240">MIRRPLSSFEKSFATSNESVILGIQLSHPKHVPKVIQNFQKSLMSLHLRIENDDIVFKKDLNIVKMPNYIKNAYDAAEYMSDNNQFMQLSKSLGTIGVKDDLICVSAAHLCTDGKSLATALEHCMDDISGNEEIKPVFPVSVETLFSDFIKDHTKDKESEIFKKHSTLVPRKNYYPEDFAKYMTNRYFMTEIPLPELKCFDPNTKSLHHLTEYLWLSVILPAAVIGDSKDKLGCTSCVNLRPFITKEMMQKYVPDNNEFSIGNCFTSPTVFADNVDQDQTIGNLMKQLRSNFKNSLRNGQLQSAVKVLIEGFPFLSNDVIFHQNSNVGTMKAPKEVVDLHINNRIRSTSFQVLACLISYGKKSFGKDVMVPRFHYAPTTGSDLDYKKIYESAKFILKEVTANMTLRETYKQIQNVQDSIRFID</sequence>
<protein>
    <submittedName>
        <fullName evidence="1">Uncharacterized protein</fullName>
    </submittedName>
</protein>
<dbReference type="GeneID" id="94839433"/>
<reference evidence="1" key="1">
    <citation type="submission" date="2016-10" db="EMBL/GenBank/DDBJ databases">
        <authorList>
            <person name="Benchimol M."/>
            <person name="Almeida L.G."/>
            <person name="Vasconcelos A.T."/>
            <person name="Perreira-Neves A."/>
            <person name="Rosa I.A."/>
            <person name="Tasca T."/>
            <person name="Bogo M.R."/>
            <person name="de Souza W."/>
        </authorList>
    </citation>
    <scope>NUCLEOTIDE SEQUENCE [LARGE SCALE GENOMIC DNA]</scope>
    <source>
        <strain evidence="1">K</strain>
    </source>
</reference>
<dbReference type="AlphaFoldDB" id="A0A1J4K4V0"/>
<accession>A0A1J4K4V0</accession>
<gene>
    <name evidence="1" type="ORF">TRFO_26074</name>
</gene>
<evidence type="ECO:0000313" key="2">
    <source>
        <dbReference type="Proteomes" id="UP000179807"/>
    </source>
</evidence>
<dbReference type="VEuPathDB" id="TrichDB:TRFO_26074"/>
<comment type="caution">
    <text evidence="1">The sequence shown here is derived from an EMBL/GenBank/DDBJ whole genome shotgun (WGS) entry which is preliminary data.</text>
</comment>
<evidence type="ECO:0000313" key="1">
    <source>
        <dbReference type="EMBL" id="OHT06002.1"/>
    </source>
</evidence>
<keyword evidence="2" id="KW-1185">Reference proteome</keyword>
<dbReference type="EMBL" id="MLAK01000739">
    <property type="protein sequence ID" value="OHT06002.1"/>
    <property type="molecule type" value="Genomic_DNA"/>
</dbReference>